<feature type="compositionally biased region" description="Acidic residues" evidence="4">
    <location>
        <begin position="248"/>
        <end position="279"/>
    </location>
</feature>
<feature type="compositionally biased region" description="Acidic residues" evidence="4">
    <location>
        <begin position="59"/>
        <end position="69"/>
    </location>
</feature>
<protein>
    <submittedName>
        <fullName evidence="5">Uncharacterized protein</fullName>
    </submittedName>
</protein>
<dbReference type="AlphaFoldDB" id="A0A2S5BCV6"/>
<feature type="compositionally biased region" description="Acidic residues" evidence="4">
    <location>
        <begin position="935"/>
        <end position="944"/>
    </location>
</feature>
<feature type="region of interest" description="Disordered" evidence="4">
    <location>
        <begin position="1"/>
        <end position="409"/>
    </location>
</feature>
<evidence type="ECO:0000256" key="3">
    <source>
        <dbReference type="ARBA" id="ARBA00023242"/>
    </source>
</evidence>
<evidence type="ECO:0000313" key="5">
    <source>
        <dbReference type="EMBL" id="POY74604.1"/>
    </source>
</evidence>
<organism evidence="5 6">
    <name type="scientific">Rhodotorula taiwanensis</name>
    <dbReference type="NCBI Taxonomy" id="741276"/>
    <lineage>
        <taxon>Eukaryota</taxon>
        <taxon>Fungi</taxon>
        <taxon>Dikarya</taxon>
        <taxon>Basidiomycota</taxon>
        <taxon>Pucciniomycotina</taxon>
        <taxon>Microbotryomycetes</taxon>
        <taxon>Sporidiobolales</taxon>
        <taxon>Sporidiobolaceae</taxon>
        <taxon>Rhodotorula</taxon>
    </lineage>
</organism>
<feature type="compositionally biased region" description="Low complexity" evidence="4">
    <location>
        <begin position="32"/>
        <end position="44"/>
    </location>
</feature>
<accession>A0A2S5BCV6</accession>
<sequence>MPRQGRQPAQLSQQPKRAKSSTTKKSTRKRTSTTVATPAASKATAGKKGRGKAPRSAQDDDEADSDAELDVYNYAARMKRPRGDVDPLARAPAARSHKNGKQKAQNQDGGAGGSDDDEELDSEVDDDSEGGEGAGGFQVRGNEVVEFTGRKPAGFRLGLDSGDEGPFVDSDDDEEIDSDFVDDESDEEDLPRLKGKGASTSGSSKGGKGKARGVEVDLDEDEIDYDDEEGEGWMDLADVLDAGGYGPADDDDESGSDESAPEEEDEDMSSAASDAEDLDALNRLDSFVEGLDSKKRKSRGDGDSGDETATKKKRAVLKERTEAYPEGEFTAVKPLDGSTDGKVDLDDLLSSFTDSKNPRLASLRKSLKPLAPVSESGSGGSSSKTKVTTTNSHLKAAGPMAAPLPGRLQDKVDREAAYEQTKAETDKWNEMVRRMKGESGIGAEGARHERLVLPLINGAGDVHREANAAELSAKFQPTNELEASIQSLLSTAQMSQADLQKQEQAALATLDPADLAARQAELRRQRDLMYRAERKAKRVAKIKSKAYRRIHRKAKEREAAGGPQMTLEDLAELDAIDGGNRAEEERARLEIQRAKERATLKHSGKGGRWAKKIDGLEGLEEERNASIRDMVARREELRKKIAGIEDGDEVDEFASDSDEGGAFDSDDEGQDVDAIRRRAFDELAALDAKEAAAKANDPKLKGVLNMKFMRDAMARADKQVASEAEELRARLAQMDEMGQVADDDEEESSAPGAMSEQVQGNLGRMVFGPSGASAKASTGDSAPQADVPTLSNASTTTKMSAPVLISTNGGPRSRQRPSLSKPLESAADESNPWLTLAEDESAAGKLSRKANKGDVSSAAAKTAAKADRVRGKQAESRAAERDDATVEIDVDAAAGLASERRKKAKGRKGEDAPLVGKALAAVPDGAMEDGASGDSEADLDEEEIDAQRGKGPAAFRQRELVKEAFANDDVVADFADEKRKEIERDAPREEDITLPGWGAWAGKGAKKAKNARKFTKKIDGVDAAQRKDAKLNHVIISERKDKKAAKYMLKDLPFPYTSAAQHEHKLRTPMGPEWSTSTILRDQTIPAVLVKPGVTIRPVDRKTL</sequence>
<keyword evidence="2" id="KW-0597">Phosphoprotein</keyword>
<dbReference type="PANTHER" id="PTHR14150">
    <property type="entry name" value="U3 SMALL NUCLEOLAR RNA-ASSOCIATED PROTEIN 14"/>
    <property type="match status" value="1"/>
</dbReference>
<feature type="compositionally biased region" description="Acidic residues" evidence="4">
    <location>
        <begin position="114"/>
        <end position="130"/>
    </location>
</feature>
<dbReference type="OrthoDB" id="277439at2759"/>
<feature type="compositionally biased region" description="Basic and acidic residues" evidence="4">
    <location>
        <begin position="864"/>
        <end position="884"/>
    </location>
</feature>
<dbReference type="GO" id="GO:0032040">
    <property type="term" value="C:small-subunit processome"/>
    <property type="evidence" value="ECO:0007669"/>
    <property type="project" value="InterPro"/>
</dbReference>
<evidence type="ECO:0000256" key="2">
    <source>
        <dbReference type="ARBA" id="ARBA00022553"/>
    </source>
</evidence>
<dbReference type="GO" id="GO:0006364">
    <property type="term" value="P:rRNA processing"/>
    <property type="evidence" value="ECO:0007669"/>
    <property type="project" value="InterPro"/>
</dbReference>
<evidence type="ECO:0000256" key="1">
    <source>
        <dbReference type="ARBA" id="ARBA00004604"/>
    </source>
</evidence>
<keyword evidence="3" id="KW-0539">Nucleus</keyword>
<feature type="compositionally biased region" description="Polar residues" evidence="4">
    <location>
        <begin position="789"/>
        <end position="810"/>
    </location>
</feature>
<dbReference type="PANTHER" id="PTHR14150:SF12">
    <property type="entry name" value="U3 SMALL NUCLEOLAR RNA-ASSOCIATED PROTEIN 14 HOMOLOG A"/>
    <property type="match status" value="1"/>
</dbReference>
<dbReference type="Proteomes" id="UP000237144">
    <property type="component" value="Unassembled WGS sequence"/>
</dbReference>
<feature type="region of interest" description="Disordered" evidence="4">
    <location>
        <begin position="716"/>
        <end position="953"/>
    </location>
</feature>
<dbReference type="EMBL" id="PJQD01000023">
    <property type="protein sequence ID" value="POY74604.1"/>
    <property type="molecule type" value="Genomic_DNA"/>
</dbReference>
<keyword evidence="6" id="KW-1185">Reference proteome</keyword>
<evidence type="ECO:0000256" key="4">
    <source>
        <dbReference type="SAM" id="MobiDB-lite"/>
    </source>
</evidence>
<feature type="compositionally biased region" description="Acidic residues" evidence="4">
    <location>
        <begin position="169"/>
        <end position="189"/>
    </location>
</feature>
<dbReference type="Pfam" id="PF04615">
    <property type="entry name" value="Utp14"/>
    <property type="match status" value="1"/>
</dbReference>
<feature type="compositionally biased region" description="Basic and acidic residues" evidence="4">
    <location>
        <begin position="716"/>
        <end position="729"/>
    </location>
</feature>
<feature type="compositionally biased region" description="Acidic residues" evidence="4">
    <location>
        <begin position="216"/>
        <end position="232"/>
    </location>
</feature>
<evidence type="ECO:0000313" key="6">
    <source>
        <dbReference type="Proteomes" id="UP000237144"/>
    </source>
</evidence>
<comment type="subcellular location">
    <subcellularLocation>
        <location evidence="1">Nucleus</location>
        <location evidence="1">Nucleolus</location>
    </subcellularLocation>
</comment>
<dbReference type="STRING" id="741276.A0A2S5BCV6"/>
<dbReference type="InterPro" id="IPR006709">
    <property type="entry name" value="SSU_processome_Utp14"/>
</dbReference>
<gene>
    <name evidence="5" type="ORF">BMF94_2365</name>
</gene>
<feature type="compositionally biased region" description="Polar residues" evidence="4">
    <location>
        <begin position="384"/>
        <end position="393"/>
    </location>
</feature>
<proteinExistence type="predicted"/>
<name>A0A2S5BCV6_9BASI</name>
<feature type="region of interest" description="Disordered" evidence="4">
    <location>
        <begin position="648"/>
        <end position="671"/>
    </location>
</feature>
<reference evidence="5 6" key="1">
    <citation type="journal article" date="2018" name="Front. Microbiol.">
        <title>Prospects for Fungal Bioremediation of Acidic Radioactive Waste Sites: Characterization and Genome Sequence of Rhodotorula taiwanensis MD1149.</title>
        <authorList>
            <person name="Tkavc R."/>
            <person name="Matrosova V.Y."/>
            <person name="Grichenko O.E."/>
            <person name="Gostincar C."/>
            <person name="Volpe R.P."/>
            <person name="Klimenkova P."/>
            <person name="Gaidamakova E.K."/>
            <person name="Zhou C.E."/>
            <person name="Stewart B.J."/>
            <person name="Lyman M.G."/>
            <person name="Malfatti S.A."/>
            <person name="Rubinfeld B."/>
            <person name="Courtot M."/>
            <person name="Singh J."/>
            <person name="Dalgard C.L."/>
            <person name="Hamilton T."/>
            <person name="Frey K.G."/>
            <person name="Gunde-Cimerman N."/>
            <person name="Dugan L."/>
            <person name="Daly M.J."/>
        </authorList>
    </citation>
    <scope>NUCLEOTIDE SEQUENCE [LARGE SCALE GENOMIC DNA]</scope>
    <source>
        <strain evidence="5 6">MD1149</strain>
    </source>
</reference>
<comment type="caution">
    <text evidence="5">The sequence shown here is derived from an EMBL/GenBank/DDBJ whole genome shotgun (WGS) entry which is preliminary data.</text>
</comment>